<dbReference type="Pfam" id="PF22693">
    <property type="entry name" value="MACPF_1"/>
    <property type="match status" value="1"/>
</dbReference>
<dbReference type="EMBL" id="CAJNOL010003310">
    <property type="protein sequence ID" value="CAF1557425.1"/>
    <property type="molecule type" value="Genomic_DNA"/>
</dbReference>
<evidence type="ECO:0000259" key="1">
    <source>
        <dbReference type="Pfam" id="PF22693"/>
    </source>
</evidence>
<feature type="domain" description="MACPF-like" evidence="1">
    <location>
        <begin position="131"/>
        <end position="370"/>
    </location>
</feature>
<name>A0A815XH02_9BILA</name>
<dbReference type="EMBL" id="CAJNOH010002177">
    <property type="protein sequence ID" value="CAF1278079.1"/>
    <property type="molecule type" value="Genomic_DNA"/>
</dbReference>
<sequence>MRENNTITKDQNVETKLLSDTNTLQDCCSSIATPDLSYLRKNQSTITPDVVARSTIESQPLTTLSSPFMILSSSEMKNASQLTIEHWKYIFETCNLGKALFIDGLKPKYSHESAIRLKDNTKPKTVVCDSSSIDARLTYTERSKLFVEYKFNDIEKSFSCPFVSFSDNYEKNEKMARNSSKKNLFTTCTWNFPRVSIKLDSHNIEATSEFLRDVDIILNSSTQDQYDRFKELFSDYGHVIATELIIGGQLHHADMRERTGSVDETQHKEERKQEFRAAVNLVTIPAKILIKAEASADAGAGKKTEAKFRDEDNRQIMNTTFQATGGDTLQCEGSSKWVSTIENFLNWRVISIEKTVPLYKLLDKDRQDKIESVLHQYQLKMVVPGNTPMPNDTQLSTHETQPRAVLPKSLIAGIDIVSKLSGTPSGYECITKVYDDNSYNACLTQYSWLGLRRLEELPESYTYIGDINGLKMCIRQGNSSPSTKNL</sequence>
<protein>
    <recommendedName>
        <fullName evidence="1">MACPF-like domain-containing protein</fullName>
    </recommendedName>
</protein>
<evidence type="ECO:0000313" key="4">
    <source>
        <dbReference type="Proteomes" id="UP000663870"/>
    </source>
</evidence>
<dbReference type="InterPro" id="IPR054586">
    <property type="entry name" value="MACPF_1_fungal"/>
</dbReference>
<dbReference type="Proteomes" id="UP000663854">
    <property type="component" value="Unassembled WGS sequence"/>
</dbReference>
<evidence type="ECO:0000313" key="2">
    <source>
        <dbReference type="EMBL" id="CAF1278079.1"/>
    </source>
</evidence>
<evidence type="ECO:0000313" key="3">
    <source>
        <dbReference type="EMBL" id="CAF1557425.1"/>
    </source>
</evidence>
<dbReference type="Proteomes" id="UP000663870">
    <property type="component" value="Unassembled WGS sequence"/>
</dbReference>
<keyword evidence="4" id="KW-1185">Reference proteome</keyword>
<dbReference type="AlphaFoldDB" id="A0A815XH02"/>
<organism evidence="3 4">
    <name type="scientific">Rotaria sordida</name>
    <dbReference type="NCBI Taxonomy" id="392033"/>
    <lineage>
        <taxon>Eukaryota</taxon>
        <taxon>Metazoa</taxon>
        <taxon>Spiralia</taxon>
        <taxon>Gnathifera</taxon>
        <taxon>Rotifera</taxon>
        <taxon>Eurotatoria</taxon>
        <taxon>Bdelloidea</taxon>
        <taxon>Philodinida</taxon>
        <taxon>Philodinidae</taxon>
        <taxon>Rotaria</taxon>
    </lineage>
</organism>
<comment type="caution">
    <text evidence="3">The sequence shown here is derived from an EMBL/GenBank/DDBJ whole genome shotgun (WGS) entry which is preliminary data.</text>
</comment>
<gene>
    <name evidence="3" type="ORF">JXQ802_LOCUS44088</name>
    <name evidence="2" type="ORF">PYM288_LOCUS28736</name>
</gene>
<accession>A0A815XH02</accession>
<proteinExistence type="predicted"/>
<reference evidence="3" key="1">
    <citation type="submission" date="2021-02" db="EMBL/GenBank/DDBJ databases">
        <authorList>
            <person name="Nowell W R."/>
        </authorList>
    </citation>
    <scope>NUCLEOTIDE SEQUENCE</scope>
</reference>